<organism evidence="2 3">
    <name type="scientific">Promicromonospora kroppenstedtii</name>
    <dbReference type="NCBI Taxonomy" id="440482"/>
    <lineage>
        <taxon>Bacteria</taxon>
        <taxon>Bacillati</taxon>
        <taxon>Actinomycetota</taxon>
        <taxon>Actinomycetes</taxon>
        <taxon>Micrococcales</taxon>
        <taxon>Promicromonosporaceae</taxon>
        <taxon>Promicromonospora</taxon>
    </lineage>
</organism>
<evidence type="ECO:0000313" key="2">
    <source>
        <dbReference type="EMBL" id="MFI2489925.1"/>
    </source>
</evidence>
<evidence type="ECO:0000313" key="3">
    <source>
        <dbReference type="Proteomes" id="UP001611580"/>
    </source>
</evidence>
<dbReference type="InterPro" id="IPR036551">
    <property type="entry name" value="Flavin_trans-like"/>
</dbReference>
<keyword evidence="3" id="KW-1185">Reference proteome</keyword>
<dbReference type="Gene3D" id="3.40.50.1950">
    <property type="entry name" value="Flavin prenyltransferase-like"/>
    <property type="match status" value="1"/>
</dbReference>
<dbReference type="Proteomes" id="UP001611580">
    <property type="component" value="Unassembled WGS sequence"/>
</dbReference>
<dbReference type="RefSeq" id="WP_397407459.1">
    <property type="nucleotide sequence ID" value="NZ_JBIRYI010000018.1"/>
</dbReference>
<name>A0ABW7XQV2_9MICO</name>
<feature type="domain" description="Flavoprotein" evidence="1">
    <location>
        <begin position="7"/>
        <end position="138"/>
    </location>
</feature>
<reference evidence="2 3" key="1">
    <citation type="submission" date="2024-10" db="EMBL/GenBank/DDBJ databases">
        <title>The Natural Products Discovery Center: Release of the First 8490 Sequenced Strains for Exploring Actinobacteria Biosynthetic Diversity.</title>
        <authorList>
            <person name="Kalkreuter E."/>
            <person name="Kautsar S.A."/>
            <person name="Yang D."/>
            <person name="Bader C.D."/>
            <person name="Teijaro C.N."/>
            <person name="Fluegel L."/>
            <person name="Davis C.M."/>
            <person name="Simpson J.R."/>
            <person name="Lauterbach L."/>
            <person name="Steele A.D."/>
            <person name="Gui C."/>
            <person name="Meng S."/>
            <person name="Li G."/>
            <person name="Viehrig K."/>
            <person name="Ye F."/>
            <person name="Su P."/>
            <person name="Kiefer A.F."/>
            <person name="Nichols A."/>
            <person name="Cepeda A.J."/>
            <person name="Yan W."/>
            <person name="Fan B."/>
            <person name="Jiang Y."/>
            <person name="Adhikari A."/>
            <person name="Zheng C.-J."/>
            <person name="Schuster L."/>
            <person name="Cowan T.M."/>
            <person name="Smanski M.J."/>
            <person name="Chevrette M.G."/>
            <person name="De Carvalho L.P.S."/>
            <person name="Shen B."/>
        </authorList>
    </citation>
    <scope>NUCLEOTIDE SEQUENCE [LARGE SCALE GENOMIC DNA]</scope>
    <source>
        <strain evidence="2 3">NPDC019481</strain>
    </source>
</reference>
<dbReference type="PANTHER" id="PTHR14359">
    <property type="entry name" value="HOMO-OLIGOMERIC FLAVIN CONTAINING CYS DECARBOXYLASE FAMILY"/>
    <property type="match status" value="1"/>
</dbReference>
<dbReference type="InterPro" id="IPR003382">
    <property type="entry name" value="Flavoprotein"/>
</dbReference>
<gene>
    <name evidence="2" type="ORF">ACH47X_23635</name>
</gene>
<comment type="caution">
    <text evidence="2">The sequence shown here is derived from an EMBL/GenBank/DDBJ whole genome shotgun (WGS) entry which is preliminary data.</text>
</comment>
<dbReference type="PANTHER" id="PTHR14359:SF6">
    <property type="entry name" value="PHOSPHOPANTOTHENOYLCYSTEINE DECARBOXYLASE"/>
    <property type="match status" value="1"/>
</dbReference>
<accession>A0ABW7XQV2</accession>
<dbReference type="EMBL" id="JBIRYI010000018">
    <property type="protein sequence ID" value="MFI2489925.1"/>
    <property type="molecule type" value="Genomic_DNA"/>
</dbReference>
<protein>
    <submittedName>
        <fullName evidence="2">Flavoprotein</fullName>
    </submittedName>
</protein>
<dbReference type="Pfam" id="PF02441">
    <property type="entry name" value="Flavoprotein"/>
    <property type="match status" value="1"/>
</dbReference>
<sequence>MTLGVLYVVVTGAGATRQVPTLFLPPAAERGWDVRVLATGQAASAFPESMAQIEGVTGHPVRTSFHTTVGYSLPDPDAVVVAPATYNTLTKWALGIADTYVLTRLAEQVGRRVPIVAAPYVHTRFAAHPTYEGSLATLKQWGVRLVIGPGEPHEPGAAEPDDFPWAEILETVTSAREGAVTPRP</sequence>
<dbReference type="SUPFAM" id="SSF52507">
    <property type="entry name" value="Homo-oligomeric flavin-containing Cys decarboxylases, HFCD"/>
    <property type="match status" value="1"/>
</dbReference>
<proteinExistence type="predicted"/>
<evidence type="ECO:0000259" key="1">
    <source>
        <dbReference type="Pfam" id="PF02441"/>
    </source>
</evidence>